<feature type="domain" description="AAA+ ATPase" evidence="5">
    <location>
        <begin position="417"/>
        <end position="544"/>
    </location>
</feature>
<dbReference type="InterPro" id="IPR003593">
    <property type="entry name" value="AAA+_ATPase"/>
</dbReference>
<keyword evidence="7" id="KW-1185">Reference proteome</keyword>
<evidence type="ECO:0000256" key="3">
    <source>
        <dbReference type="ARBA" id="ARBA00043975"/>
    </source>
</evidence>
<dbReference type="GO" id="GO:0005634">
    <property type="term" value="C:nucleus"/>
    <property type="evidence" value="ECO:0007669"/>
    <property type="project" value="UniProtKB-SubCell"/>
</dbReference>
<dbReference type="Proteomes" id="UP001140094">
    <property type="component" value="Unassembled WGS sequence"/>
</dbReference>
<evidence type="ECO:0000259" key="5">
    <source>
        <dbReference type="SMART" id="SM00382"/>
    </source>
</evidence>
<dbReference type="Pfam" id="PF00004">
    <property type="entry name" value="AAA"/>
    <property type="match status" value="1"/>
</dbReference>
<name>A0A9W8LR42_9FUNG</name>
<protein>
    <submittedName>
        <fullName evidence="6">Chromosome transmission fidelity protein 18</fullName>
    </submittedName>
</protein>
<dbReference type="GO" id="GO:0016887">
    <property type="term" value="F:ATP hydrolysis activity"/>
    <property type="evidence" value="ECO:0007669"/>
    <property type="project" value="InterPro"/>
</dbReference>
<proteinExistence type="inferred from homology"/>
<sequence>EQQMRQDSSSTAQGLFGSHLQSSLLSSMKQTNASTNEEVKQKEDKKALSPAAMALNRLDRATELQLPNDMDEDDFFGEKPSHGLTLLPTAEYSDDDISDEDDGIFTSLNSMLKRNTSGEQEPYAAEIRAEDDWRNAEANLEADDDQEKVTKQHSTGGVMTTEWQLSRKDQEDAKEQGKLVANTLKMKQLREKAEENKKLKRDSLGVFTASERFDAYQKVLARQAKVDLEASSSKRHKASHNGEQNADHRLAESLQPTAMEIADIPSHSLFRQTGKHLLPPESGEFLTARTTGGTMLYFGVREAVELAKREAAVALHQETERMGSMQANSTVAAIESELDARAVEMEQDEMAAVSEGDGRLWVDKYRARSYVDLLSDERTSRAVMQWLKEWDYCVFGRERGTAKTKGTAGQDRWRRPEQRVLLLAGPAGLGKTTLAHVAARQAGYEVVEINASDDRTASRVRERIAGVTRTRAVGKRPQLLILDEVDGAAAGQGDFVGALARAAAADGRRGAQLRPIICICNNAYAPVLRPLRQTALALHVGAPTAARVAQRLADVCAVEGVSADTWTLLELAQQNAGDIRASVNALQLATRGTRTLSAIGAAGAKDAQRSLRAAWDLIFLRATDDRAQAQLVVNAAQTTGDSERLMQGCFENYLRTGFRDLTHTRLARLCADWLVFHDQIDAATRRNPATVTALASYQAYAVVAVHRTCSTPFGLSRDAFEYPQADAALAQGRQAATVALQSLIGGAKCVRTRAGLTVSSAAMELADYMTRILAPRLTTANRHLLKEPESTRLQRLVEVMSAWSVGLVQNRDADGRLAYCLDPPVDRLVAFRDRRLTNAPAPIRYSVRQLIAQELARVHAASTVEAEATAAERSKQDYLRQLRTGPQIASVRAAPAVATDFFGRPRATVSSSDEAELPSQPSHVWFSFVEGFSNAVRKPTTMRELL</sequence>
<accession>A0A9W8LR42</accession>
<dbReference type="InterPro" id="IPR053016">
    <property type="entry name" value="CTF18-RFC_complex"/>
</dbReference>
<feature type="non-terminal residue" evidence="6">
    <location>
        <position position="1"/>
    </location>
</feature>
<keyword evidence="2" id="KW-0539">Nucleus</keyword>
<evidence type="ECO:0000256" key="1">
    <source>
        <dbReference type="ARBA" id="ARBA00004123"/>
    </source>
</evidence>
<dbReference type="Gene3D" id="1.10.8.60">
    <property type="match status" value="1"/>
</dbReference>
<dbReference type="InterPro" id="IPR027417">
    <property type="entry name" value="P-loop_NTPase"/>
</dbReference>
<organism evidence="6 7">
    <name type="scientific">Coemansia guatemalensis</name>
    <dbReference type="NCBI Taxonomy" id="2761395"/>
    <lineage>
        <taxon>Eukaryota</taxon>
        <taxon>Fungi</taxon>
        <taxon>Fungi incertae sedis</taxon>
        <taxon>Zoopagomycota</taxon>
        <taxon>Kickxellomycotina</taxon>
        <taxon>Kickxellomycetes</taxon>
        <taxon>Kickxellales</taxon>
        <taxon>Kickxellaceae</taxon>
        <taxon>Coemansia</taxon>
    </lineage>
</organism>
<gene>
    <name evidence="6" type="primary">ctf18</name>
    <name evidence="6" type="ORF">H4R20_005101</name>
</gene>
<dbReference type="Gene3D" id="3.40.50.300">
    <property type="entry name" value="P-loop containing nucleotide triphosphate hydrolases"/>
    <property type="match status" value="1"/>
</dbReference>
<comment type="subcellular location">
    <subcellularLocation>
        <location evidence="1">Nucleus</location>
    </subcellularLocation>
</comment>
<dbReference type="GO" id="GO:0005524">
    <property type="term" value="F:ATP binding"/>
    <property type="evidence" value="ECO:0007669"/>
    <property type="project" value="InterPro"/>
</dbReference>
<dbReference type="SMART" id="SM00382">
    <property type="entry name" value="AAA"/>
    <property type="match status" value="1"/>
</dbReference>
<feature type="compositionally biased region" description="Polar residues" evidence="4">
    <location>
        <begin position="1"/>
        <end position="36"/>
    </location>
</feature>
<evidence type="ECO:0000313" key="7">
    <source>
        <dbReference type="Proteomes" id="UP001140094"/>
    </source>
</evidence>
<dbReference type="EMBL" id="JANBUO010001576">
    <property type="protein sequence ID" value="KAJ2797667.1"/>
    <property type="molecule type" value="Genomic_DNA"/>
</dbReference>
<feature type="region of interest" description="Disordered" evidence="4">
    <location>
        <begin position="228"/>
        <end position="247"/>
    </location>
</feature>
<dbReference type="PANTHER" id="PTHR46765">
    <property type="entry name" value="P-LOOP CONTAINING NUCLEOSIDE TRIPHOSPHATE HYDROLASES SUPERFAMILY PROTEIN"/>
    <property type="match status" value="1"/>
</dbReference>
<comment type="caution">
    <text evidence="6">The sequence shown here is derived from an EMBL/GenBank/DDBJ whole genome shotgun (WGS) entry which is preliminary data.</text>
</comment>
<dbReference type="AlphaFoldDB" id="A0A9W8LR42"/>
<comment type="similarity">
    <text evidence="3">Belongs to the activator 1 small subunits family. CTF18 subfamily.</text>
</comment>
<evidence type="ECO:0000256" key="4">
    <source>
        <dbReference type="SAM" id="MobiDB-lite"/>
    </source>
</evidence>
<dbReference type="SUPFAM" id="SSF52540">
    <property type="entry name" value="P-loop containing nucleoside triphosphate hydrolases"/>
    <property type="match status" value="1"/>
</dbReference>
<dbReference type="PANTHER" id="PTHR46765:SF1">
    <property type="entry name" value="P-LOOP CONTAINING NUCLEOSIDE TRIPHOSPHATE HYDROLASES SUPERFAMILY PROTEIN"/>
    <property type="match status" value="1"/>
</dbReference>
<feature type="compositionally biased region" description="Acidic residues" evidence="4">
    <location>
        <begin position="92"/>
        <end position="102"/>
    </location>
</feature>
<evidence type="ECO:0000313" key="6">
    <source>
        <dbReference type="EMBL" id="KAJ2797667.1"/>
    </source>
</evidence>
<dbReference type="CDD" id="cd00009">
    <property type="entry name" value="AAA"/>
    <property type="match status" value="1"/>
</dbReference>
<dbReference type="InterPro" id="IPR003959">
    <property type="entry name" value="ATPase_AAA_core"/>
</dbReference>
<feature type="compositionally biased region" description="Basic and acidic residues" evidence="4">
    <location>
        <begin position="37"/>
        <end position="47"/>
    </location>
</feature>
<dbReference type="OrthoDB" id="2195431at2759"/>
<feature type="region of interest" description="Disordered" evidence="4">
    <location>
        <begin position="1"/>
        <end position="102"/>
    </location>
</feature>
<reference evidence="6" key="1">
    <citation type="submission" date="2022-07" db="EMBL/GenBank/DDBJ databases">
        <title>Phylogenomic reconstructions and comparative analyses of Kickxellomycotina fungi.</title>
        <authorList>
            <person name="Reynolds N.K."/>
            <person name="Stajich J.E."/>
            <person name="Barry K."/>
            <person name="Grigoriev I.V."/>
            <person name="Crous P."/>
            <person name="Smith M.E."/>
        </authorList>
    </citation>
    <scope>NUCLEOTIDE SEQUENCE</scope>
    <source>
        <strain evidence="6">NRRL 1565</strain>
    </source>
</reference>
<evidence type="ECO:0000256" key="2">
    <source>
        <dbReference type="ARBA" id="ARBA00023242"/>
    </source>
</evidence>